<gene>
    <name evidence="7" type="ORF">Ctob_010607</name>
</gene>
<dbReference type="Pfam" id="PF04930">
    <property type="entry name" value="FUN14"/>
    <property type="match status" value="1"/>
</dbReference>
<proteinExistence type="inferred from homology"/>
<evidence type="ECO:0000256" key="5">
    <source>
        <dbReference type="ARBA" id="ARBA00023136"/>
    </source>
</evidence>
<accession>A0A0M0K6D6</accession>
<feature type="region of interest" description="Disordered" evidence="6">
    <location>
        <begin position="183"/>
        <end position="205"/>
    </location>
</feature>
<evidence type="ECO:0000256" key="2">
    <source>
        <dbReference type="ARBA" id="ARBA00009160"/>
    </source>
</evidence>
<dbReference type="AlphaFoldDB" id="A0A0M0K6D6"/>
<dbReference type="OrthoDB" id="163794at2759"/>
<dbReference type="GO" id="GO:0000422">
    <property type="term" value="P:autophagy of mitochondrion"/>
    <property type="evidence" value="ECO:0007669"/>
    <property type="project" value="TreeGrafter"/>
</dbReference>
<evidence type="ECO:0000256" key="6">
    <source>
        <dbReference type="SAM" id="MobiDB-lite"/>
    </source>
</evidence>
<name>A0A0M0K6D6_9EUKA</name>
<comment type="subcellular location">
    <subcellularLocation>
        <location evidence="1">Membrane</location>
    </subcellularLocation>
</comment>
<dbReference type="PROSITE" id="PS00018">
    <property type="entry name" value="EF_HAND_1"/>
    <property type="match status" value="1"/>
</dbReference>
<dbReference type="PANTHER" id="PTHR21346">
    <property type="entry name" value="FUN14 DOMAIN CONTAINING"/>
    <property type="match status" value="1"/>
</dbReference>
<keyword evidence="5" id="KW-0472">Membrane</keyword>
<dbReference type="InterPro" id="IPR018247">
    <property type="entry name" value="EF_Hand_1_Ca_BS"/>
</dbReference>
<dbReference type="GO" id="GO:0005741">
    <property type="term" value="C:mitochondrial outer membrane"/>
    <property type="evidence" value="ECO:0007669"/>
    <property type="project" value="TreeGrafter"/>
</dbReference>
<sequence length="205" mass="20931">MKARVDALEAEKAAKERVSKVVMPDFVSTDLVPAGSQALFGSGLGTAAGYALRVVGKAAAFTIGASFIGLQTLSYLGYVQVDWRKVERDTTAKLDRDGDGKVTANDLALVWREVESVLIFNCPAGTGFTAGLLYGIGMSATRAGGTAALAGLGARIILPRVVIGGATATAVPAAVIAAKHKYDHGGADQKPSSNTAAAQGAPRPS</sequence>
<comment type="caution">
    <text evidence="7">The sequence shown here is derived from an EMBL/GenBank/DDBJ whole genome shotgun (WGS) entry which is preliminary data.</text>
</comment>
<evidence type="ECO:0000313" key="7">
    <source>
        <dbReference type="EMBL" id="KOO34162.1"/>
    </source>
</evidence>
<evidence type="ECO:0000256" key="4">
    <source>
        <dbReference type="ARBA" id="ARBA00022989"/>
    </source>
</evidence>
<protein>
    <submittedName>
        <fullName evidence="7">Fun14 family protein</fullName>
    </submittedName>
</protein>
<dbReference type="PANTHER" id="PTHR21346:SF0">
    <property type="entry name" value="RE45833P"/>
    <property type="match status" value="1"/>
</dbReference>
<evidence type="ECO:0000313" key="8">
    <source>
        <dbReference type="Proteomes" id="UP000037460"/>
    </source>
</evidence>
<dbReference type="EMBL" id="JWZX01001310">
    <property type="protein sequence ID" value="KOO34162.1"/>
    <property type="molecule type" value="Genomic_DNA"/>
</dbReference>
<organism evidence="7 8">
    <name type="scientific">Chrysochromulina tobinii</name>
    <dbReference type="NCBI Taxonomy" id="1460289"/>
    <lineage>
        <taxon>Eukaryota</taxon>
        <taxon>Haptista</taxon>
        <taxon>Haptophyta</taxon>
        <taxon>Prymnesiophyceae</taxon>
        <taxon>Prymnesiales</taxon>
        <taxon>Chrysochromulinaceae</taxon>
        <taxon>Chrysochromulina</taxon>
    </lineage>
</organism>
<evidence type="ECO:0000256" key="3">
    <source>
        <dbReference type="ARBA" id="ARBA00022692"/>
    </source>
</evidence>
<keyword evidence="3" id="KW-0812">Transmembrane</keyword>
<keyword evidence="4" id="KW-1133">Transmembrane helix</keyword>
<comment type="similarity">
    <text evidence="2">Belongs to the FUN14 family.</text>
</comment>
<reference evidence="8" key="1">
    <citation type="journal article" date="2015" name="PLoS Genet.">
        <title>Genome Sequence and Transcriptome Analyses of Chrysochromulina tobin: Metabolic Tools for Enhanced Algal Fitness in the Prominent Order Prymnesiales (Haptophyceae).</title>
        <authorList>
            <person name="Hovde B.T."/>
            <person name="Deodato C.R."/>
            <person name="Hunsperger H.M."/>
            <person name="Ryken S.A."/>
            <person name="Yost W."/>
            <person name="Jha R.K."/>
            <person name="Patterson J."/>
            <person name="Monnat R.J. Jr."/>
            <person name="Barlow S.B."/>
            <person name="Starkenburg S.R."/>
            <person name="Cattolico R.A."/>
        </authorList>
    </citation>
    <scope>NUCLEOTIDE SEQUENCE</scope>
    <source>
        <strain evidence="8">CCMP291</strain>
    </source>
</reference>
<evidence type="ECO:0000256" key="1">
    <source>
        <dbReference type="ARBA" id="ARBA00004370"/>
    </source>
</evidence>
<keyword evidence="8" id="KW-1185">Reference proteome</keyword>
<dbReference type="InterPro" id="IPR007014">
    <property type="entry name" value="FUN14"/>
</dbReference>
<dbReference type="Proteomes" id="UP000037460">
    <property type="component" value="Unassembled WGS sequence"/>
</dbReference>